<feature type="region of interest" description="Disordered" evidence="1">
    <location>
        <begin position="662"/>
        <end position="764"/>
    </location>
</feature>
<name>A0ABU8URJ4_9ACTN</name>
<gene>
    <name evidence="2" type="ORF">WKI71_31060</name>
</gene>
<dbReference type="Gene3D" id="1.10.510.10">
    <property type="entry name" value="Transferase(Phosphotransferase) domain 1"/>
    <property type="match status" value="1"/>
</dbReference>
<comment type="caution">
    <text evidence="2">The sequence shown here is derived from an EMBL/GenBank/DDBJ whole genome shotgun (WGS) entry which is preliminary data.</text>
</comment>
<dbReference type="Proteomes" id="UP001376459">
    <property type="component" value="Unassembled WGS sequence"/>
</dbReference>
<evidence type="ECO:0000313" key="2">
    <source>
        <dbReference type="EMBL" id="MEJ8671227.1"/>
    </source>
</evidence>
<keyword evidence="3" id="KW-1185">Reference proteome</keyword>
<evidence type="ECO:0000256" key="1">
    <source>
        <dbReference type="SAM" id="MobiDB-lite"/>
    </source>
</evidence>
<dbReference type="SUPFAM" id="SSF52540">
    <property type="entry name" value="P-loop containing nucleoside triphosphate hydrolases"/>
    <property type="match status" value="1"/>
</dbReference>
<proteinExistence type="predicted"/>
<dbReference type="EMBL" id="JBBKAK010000001">
    <property type="protein sequence ID" value="MEJ8671227.1"/>
    <property type="molecule type" value="Genomic_DNA"/>
</dbReference>
<evidence type="ECO:0000313" key="3">
    <source>
        <dbReference type="Proteomes" id="UP001376459"/>
    </source>
</evidence>
<reference evidence="2 3" key="1">
    <citation type="submission" date="2024-03" db="EMBL/GenBank/DDBJ databases">
        <title>Novel Streptomyces species of biotechnological and ecological value are a feature of Machair soil.</title>
        <authorList>
            <person name="Prole J.R."/>
            <person name="Goodfellow M."/>
            <person name="Allenby N."/>
            <person name="Ward A.C."/>
        </authorList>
    </citation>
    <scope>NUCLEOTIDE SEQUENCE [LARGE SCALE GENOMIC DNA]</scope>
    <source>
        <strain evidence="2 3">MS1.AVA.1</strain>
    </source>
</reference>
<sequence length="764" mass="83771">MPSGRRRVTPVRVGREVRRDRPLPQLIRKARLDDEGQQCVQVRLSAKDAANPAARALLDTEAGTALQLQHLLGDTEFAALFPRIVGYELDAAEPFLLYDPPRGTPVARIHVMSATDQDVLTRDLMLALCLLEGQGLVPRDISPNSVRWDGAKVQLWGLESVTRSGRPRRPWGRTPFCPPEQRRGEGLADSRDAVWSAAQVLYQLVTGRPGPADRTPPDLAEHRRLDRTLRDAFAPRAADRPTPAEVLDLVKPGAASRVRLAVPPDETRPHHEAFDEALRLKRAAPAGRSDGMARDDGEVLCPYCLETIQLDLTKLFVTDSRMQYKPLDLAGITNPVRRTDIMRGAVQKCTADPDFPEHFIPVPYLTYGRPLTVAMVGQSSTGKSHLLTQMIAAITDGGLEPYGLKWQSVNPEQHARFVRERVQPLRNGKVLDHTAALGLDDFARFVESLLITDARGQVRPVAFFDLGGEDLVRTDAALRFLLGVDALVFVVDPALALPLPQLDHARERWGVEVNRDGDLAFGTVLDRLPKNGPYVDVPAAMVLGKADLLRFQPPVDRWLTRPPAGSLDPALMREESRDVHGLLRRHAGQAWLRPFDAIRRCTLHIASATGGQEDQGRYPAGAGPRRVLEPLVALLAMHGLIQVPGGAEALAVGDAPALEAVPWDEAGDSRRRPQDSRGLKGPRSPRDPREGNIGERLPGPGTGPPGGLPLGRQPRPAGHRHERRRALLRARAGRGTRPGTGPVAVGVRRGGGTPERRAHRVPRR</sequence>
<accession>A0ABU8URJ4</accession>
<protein>
    <recommendedName>
        <fullName evidence="4">Serine/threonine protein kinase</fullName>
    </recommendedName>
</protein>
<dbReference type="InterPro" id="IPR027417">
    <property type="entry name" value="P-loop_NTPase"/>
</dbReference>
<dbReference type="InterPro" id="IPR011009">
    <property type="entry name" value="Kinase-like_dom_sf"/>
</dbReference>
<evidence type="ECO:0008006" key="4">
    <source>
        <dbReference type="Google" id="ProtNLM"/>
    </source>
</evidence>
<feature type="compositionally biased region" description="Low complexity" evidence="1">
    <location>
        <begin position="735"/>
        <end position="747"/>
    </location>
</feature>
<dbReference type="SUPFAM" id="SSF56112">
    <property type="entry name" value="Protein kinase-like (PK-like)"/>
    <property type="match status" value="1"/>
</dbReference>
<feature type="region of interest" description="Disordered" evidence="1">
    <location>
        <begin position="166"/>
        <end position="185"/>
    </location>
</feature>
<feature type="compositionally biased region" description="Basic residues" evidence="1">
    <location>
        <begin position="717"/>
        <end position="734"/>
    </location>
</feature>
<organism evidence="2 3">
    <name type="scientific">Streptomyces machairae</name>
    <dbReference type="NCBI Taxonomy" id="3134109"/>
    <lineage>
        <taxon>Bacteria</taxon>
        <taxon>Bacillati</taxon>
        <taxon>Actinomycetota</taxon>
        <taxon>Actinomycetes</taxon>
        <taxon>Kitasatosporales</taxon>
        <taxon>Streptomycetaceae</taxon>
        <taxon>Streptomyces</taxon>
    </lineage>
</organism>
<feature type="compositionally biased region" description="Basic and acidic residues" evidence="1">
    <location>
        <begin position="667"/>
        <end position="693"/>
    </location>
</feature>